<keyword evidence="6 7" id="KW-0472">Membrane</keyword>
<dbReference type="SUPFAM" id="SSF144091">
    <property type="entry name" value="Rhomboid-like"/>
    <property type="match status" value="1"/>
</dbReference>
<keyword evidence="9" id="KW-0645">Protease</keyword>
<dbReference type="InterPro" id="IPR050925">
    <property type="entry name" value="Rhomboid_protease_S54"/>
</dbReference>
<feature type="transmembrane region" description="Helical" evidence="7">
    <location>
        <begin position="155"/>
        <end position="173"/>
    </location>
</feature>
<feature type="transmembrane region" description="Helical" evidence="7">
    <location>
        <begin position="226"/>
        <end position="244"/>
    </location>
</feature>
<feature type="transmembrane region" description="Helical" evidence="7">
    <location>
        <begin position="256"/>
        <end position="276"/>
    </location>
</feature>
<evidence type="ECO:0000256" key="1">
    <source>
        <dbReference type="ARBA" id="ARBA00004141"/>
    </source>
</evidence>
<evidence type="ECO:0000256" key="6">
    <source>
        <dbReference type="ARBA" id="ARBA00023136"/>
    </source>
</evidence>
<organism evidence="9 10">
    <name type="scientific">Diaminobutyricimonas aerilata</name>
    <dbReference type="NCBI Taxonomy" id="1162967"/>
    <lineage>
        <taxon>Bacteria</taxon>
        <taxon>Bacillati</taxon>
        <taxon>Actinomycetota</taxon>
        <taxon>Actinomycetes</taxon>
        <taxon>Micrococcales</taxon>
        <taxon>Microbacteriaceae</taxon>
        <taxon>Diaminobutyricimonas</taxon>
    </lineage>
</organism>
<dbReference type="Pfam" id="PF01694">
    <property type="entry name" value="Rhomboid"/>
    <property type="match status" value="1"/>
</dbReference>
<dbReference type="GO" id="GO:0006508">
    <property type="term" value="P:proteolysis"/>
    <property type="evidence" value="ECO:0007669"/>
    <property type="project" value="UniProtKB-KW"/>
</dbReference>
<sequence>MSQPAETAANYCYRHPDRQSWVLCQRCGRTICPECQTQAAVGVHCPECTREAQQSVPRTKPRWTAAVRRGSGTPVVTYSLMGVSVVVFVLMFITGGTGGLVGQQVAYLPVLTLTEPWRLITSMFAHASIFHLLFNMYALFLFGRELEVLLGRARFAALYLIAGLGGSAAVMVLAPASAVVGASGAIFGLFGAYFVITRHFGGNAVQLLIVIGLNFALAFVFPNISWQAHVGGAIFGALAALVLVNTRRRQQRPIQIAGLIGLGVVAILLLVSRFFVSY</sequence>
<comment type="caution">
    <text evidence="9">The sequence shown here is derived from an EMBL/GenBank/DDBJ whole genome shotgun (WGS) entry which is preliminary data.</text>
</comment>
<evidence type="ECO:0000256" key="3">
    <source>
        <dbReference type="ARBA" id="ARBA00022692"/>
    </source>
</evidence>
<evidence type="ECO:0000256" key="2">
    <source>
        <dbReference type="ARBA" id="ARBA00009045"/>
    </source>
</evidence>
<proteinExistence type="inferred from homology"/>
<dbReference type="Gene3D" id="1.20.1540.10">
    <property type="entry name" value="Rhomboid-like"/>
    <property type="match status" value="1"/>
</dbReference>
<dbReference type="OrthoDB" id="9807874at2"/>
<protein>
    <submittedName>
        <fullName evidence="9">Membrane associated rhomboid family serine protease</fullName>
    </submittedName>
</protein>
<keyword evidence="5 7" id="KW-1133">Transmembrane helix</keyword>
<evidence type="ECO:0000256" key="7">
    <source>
        <dbReference type="SAM" id="Phobius"/>
    </source>
</evidence>
<feature type="domain" description="Peptidase S54 rhomboid" evidence="8">
    <location>
        <begin position="115"/>
        <end position="244"/>
    </location>
</feature>
<feature type="transmembrane region" description="Helical" evidence="7">
    <location>
        <begin position="179"/>
        <end position="196"/>
    </location>
</feature>
<feature type="transmembrane region" description="Helical" evidence="7">
    <location>
        <begin position="78"/>
        <end position="103"/>
    </location>
</feature>
<comment type="similarity">
    <text evidence="2">Belongs to the peptidase S54 family.</text>
</comment>
<dbReference type="PANTHER" id="PTHR43731">
    <property type="entry name" value="RHOMBOID PROTEASE"/>
    <property type="match status" value="1"/>
</dbReference>
<name>A0A2M9CPE0_9MICO</name>
<dbReference type="InterPro" id="IPR035952">
    <property type="entry name" value="Rhomboid-like_sf"/>
</dbReference>
<dbReference type="Proteomes" id="UP000228758">
    <property type="component" value="Unassembled WGS sequence"/>
</dbReference>
<evidence type="ECO:0000256" key="5">
    <source>
        <dbReference type="ARBA" id="ARBA00022989"/>
    </source>
</evidence>
<gene>
    <name evidence="9" type="ORF">CLV46_3326</name>
</gene>
<dbReference type="RefSeq" id="WP_100365776.1">
    <property type="nucleotide sequence ID" value="NZ_PGFF01000001.1"/>
</dbReference>
<evidence type="ECO:0000259" key="8">
    <source>
        <dbReference type="Pfam" id="PF01694"/>
    </source>
</evidence>
<feature type="transmembrane region" description="Helical" evidence="7">
    <location>
        <begin position="123"/>
        <end position="143"/>
    </location>
</feature>
<dbReference type="AlphaFoldDB" id="A0A2M9CPE0"/>
<dbReference type="GO" id="GO:0016020">
    <property type="term" value="C:membrane"/>
    <property type="evidence" value="ECO:0007669"/>
    <property type="project" value="UniProtKB-SubCell"/>
</dbReference>
<evidence type="ECO:0000313" key="10">
    <source>
        <dbReference type="Proteomes" id="UP000228758"/>
    </source>
</evidence>
<keyword evidence="4" id="KW-0378">Hydrolase</keyword>
<comment type="subcellular location">
    <subcellularLocation>
        <location evidence="1">Membrane</location>
        <topology evidence="1">Multi-pass membrane protein</topology>
    </subcellularLocation>
</comment>
<keyword evidence="10" id="KW-1185">Reference proteome</keyword>
<reference evidence="9 10" key="1">
    <citation type="submission" date="2017-11" db="EMBL/GenBank/DDBJ databases">
        <title>Genomic Encyclopedia of Archaeal and Bacterial Type Strains, Phase II (KMG-II): From Individual Species to Whole Genera.</title>
        <authorList>
            <person name="Goeker M."/>
        </authorList>
    </citation>
    <scope>NUCLEOTIDE SEQUENCE [LARGE SCALE GENOMIC DNA]</scope>
    <source>
        <strain evidence="9 10">DSM 27393</strain>
    </source>
</reference>
<dbReference type="GO" id="GO:0004252">
    <property type="term" value="F:serine-type endopeptidase activity"/>
    <property type="evidence" value="ECO:0007669"/>
    <property type="project" value="InterPro"/>
</dbReference>
<evidence type="ECO:0000256" key="4">
    <source>
        <dbReference type="ARBA" id="ARBA00022801"/>
    </source>
</evidence>
<accession>A0A2M9CPE0</accession>
<dbReference type="InterPro" id="IPR022764">
    <property type="entry name" value="Peptidase_S54_rhomboid_dom"/>
</dbReference>
<dbReference type="PANTHER" id="PTHR43731:SF14">
    <property type="entry name" value="PRESENILIN-ASSOCIATED RHOMBOID-LIKE PROTEIN, MITOCHONDRIAL"/>
    <property type="match status" value="1"/>
</dbReference>
<feature type="transmembrane region" description="Helical" evidence="7">
    <location>
        <begin position="203"/>
        <end position="220"/>
    </location>
</feature>
<keyword evidence="3 7" id="KW-0812">Transmembrane</keyword>
<dbReference type="EMBL" id="PGFF01000001">
    <property type="protein sequence ID" value="PJJ73728.1"/>
    <property type="molecule type" value="Genomic_DNA"/>
</dbReference>
<evidence type="ECO:0000313" key="9">
    <source>
        <dbReference type="EMBL" id="PJJ73728.1"/>
    </source>
</evidence>